<keyword evidence="3" id="KW-1185">Reference proteome</keyword>
<evidence type="ECO:0000256" key="1">
    <source>
        <dbReference type="ARBA" id="ARBA00005437"/>
    </source>
</evidence>
<dbReference type="InterPro" id="IPR007612">
    <property type="entry name" value="LOR"/>
</dbReference>
<dbReference type="PANTHER" id="PTHR31087">
    <property type="match status" value="1"/>
</dbReference>
<protein>
    <submittedName>
        <fullName evidence="2">Tubby C-terminal-like domain-containing protein</fullName>
    </submittedName>
</protein>
<dbReference type="Proteomes" id="UP001285441">
    <property type="component" value="Unassembled WGS sequence"/>
</dbReference>
<dbReference type="AlphaFoldDB" id="A0AAE0K4G5"/>
<sequence>MAYQLHPVQQPLALFDPLIARQTETLILREKVMSLSGDSFEIKLQSGHPILRIQGKVMSISGRKSVYDLNNNHLFDIQKEHFHIHTTFAAVSPSGEKLLEVKSSFALLGSKAKATFNNKYNNGATETLMMKGNWFDSAAEIVDQKNNAVVGRIDRKLLSGRDILFGQQTYALTVAPGVDMALMVAMCICMDEKNNEGKGGGILGSII</sequence>
<dbReference type="Gene3D" id="2.40.160.200">
    <property type="entry name" value="LURP1-related"/>
    <property type="match status" value="1"/>
</dbReference>
<dbReference type="SUPFAM" id="SSF54518">
    <property type="entry name" value="Tubby C-terminal domain-like"/>
    <property type="match status" value="1"/>
</dbReference>
<evidence type="ECO:0000313" key="3">
    <source>
        <dbReference type="Proteomes" id="UP001285441"/>
    </source>
</evidence>
<dbReference type="PANTHER" id="PTHR31087:SF161">
    <property type="entry name" value="TUBBY C 2 FAMILY PROTEIN"/>
    <property type="match status" value="1"/>
</dbReference>
<dbReference type="EMBL" id="JAULSW010000009">
    <property type="protein sequence ID" value="KAK3369894.1"/>
    <property type="molecule type" value="Genomic_DNA"/>
</dbReference>
<gene>
    <name evidence="2" type="ORF">B0H63DRAFT_485727</name>
</gene>
<dbReference type="Pfam" id="PF04525">
    <property type="entry name" value="LOR"/>
    <property type="match status" value="1"/>
</dbReference>
<evidence type="ECO:0000313" key="2">
    <source>
        <dbReference type="EMBL" id="KAK3369894.1"/>
    </source>
</evidence>
<comment type="similarity">
    <text evidence="1">Belongs to the LOR family.</text>
</comment>
<reference evidence="2" key="1">
    <citation type="journal article" date="2023" name="Mol. Phylogenet. Evol.">
        <title>Genome-scale phylogeny and comparative genomics of the fungal order Sordariales.</title>
        <authorList>
            <person name="Hensen N."/>
            <person name="Bonometti L."/>
            <person name="Westerberg I."/>
            <person name="Brannstrom I.O."/>
            <person name="Guillou S."/>
            <person name="Cros-Aarteil S."/>
            <person name="Calhoun S."/>
            <person name="Haridas S."/>
            <person name="Kuo A."/>
            <person name="Mondo S."/>
            <person name="Pangilinan J."/>
            <person name="Riley R."/>
            <person name="LaButti K."/>
            <person name="Andreopoulos B."/>
            <person name="Lipzen A."/>
            <person name="Chen C."/>
            <person name="Yan M."/>
            <person name="Daum C."/>
            <person name="Ng V."/>
            <person name="Clum A."/>
            <person name="Steindorff A."/>
            <person name="Ohm R.A."/>
            <person name="Martin F."/>
            <person name="Silar P."/>
            <person name="Natvig D.O."/>
            <person name="Lalanne C."/>
            <person name="Gautier V."/>
            <person name="Ament-Velasquez S.L."/>
            <person name="Kruys A."/>
            <person name="Hutchinson M.I."/>
            <person name="Powell A.J."/>
            <person name="Barry K."/>
            <person name="Miller A.N."/>
            <person name="Grigoriev I.V."/>
            <person name="Debuchy R."/>
            <person name="Gladieux P."/>
            <person name="Hiltunen Thoren M."/>
            <person name="Johannesson H."/>
        </authorList>
    </citation>
    <scope>NUCLEOTIDE SEQUENCE</scope>
    <source>
        <strain evidence="2">CBS 232.78</strain>
    </source>
</reference>
<dbReference type="InterPro" id="IPR025659">
    <property type="entry name" value="Tubby-like_C"/>
</dbReference>
<proteinExistence type="inferred from homology"/>
<organism evidence="2 3">
    <name type="scientific">Podospora didyma</name>
    <dbReference type="NCBI Taxonomy" id="330526"/>
    <lineage>
        <taxon>Eukaryota</taxon>
        <taxon>Fungi</taxon>
        <taxon>Dikarya</taxon>
        <taxon>Ascomycota</taxon>
        <taxon>Pezizomycotina</taxon>
        <taxon>Sordariomycetes</taxon>
        <taxon>Sordariomycetidae</taxon>
        <taxon>Sordariales</taxon>
        <taxon>Podosporaceae</taxon>
        <taxon>Podospora</taxon>
    </lineage>
</organism>
<comment type="caution">
    <text evidence="2">The sequence shown here is derived from an EMBL/GenBank/DDBJ whole genome shotgun (WGS) entry which is preliminary data.</text>
</comment>
<reference evidence="2" key="2">
    <citation type="submission" date="2023-06" db="EMBL/GenBank/DDBJ databases">
        <authorList>
            <consortium name="Lawrence Berkeley National Laboratory"/>
            <person name="Haridas S."/>
            <person name="Hensen N."/>
            <person name="Bonometti L."/>
            <person name="Westerberg I."/>
            <person name="Brannstrom I.O."/>
            <person name="Guillou S."/>
            <person name="Cros-Aarteil S."/>
            <person name="Calhoun S."/>
            <person name="Kuo A."/>
            <person name="Mondo S."/>
            <person name="Pangilinan J."/>
            <person name="Riley R."/>
            <person name="LaButti K."/>
            <person name="Andreopoulos B."/>
            <person name="Lipzen A."/>
            <person name="Chen C."/>
            <person name="Yanf M."/>
            <person name="Daum C."/>
            <person name="Ng V."/>
            <person name="Clum A."/>
            <person name="Steindorff A."/>
            <person name="Ohm R."/>
            <person name="Martin F."/>
            <person name="Silar P."/>
            <person name="Natvig D."/>
            <person name="Lalanne C."/>
            <person name="Gautier V."/>
            <person name="Ament-velasquez S.L."/>
            <person name="Kruys A."/>
            <person name="Hutchinson M.I."/>
            <person name="Powell A.J."/>
            <person name="Barry K."/>
            <person name="Miller A.N."/>
            <person name="Grigoriev I.V."/>
            <person name="Debuchy R."/>
            <person name="Gladieux P."/>
            <person name="Thoren M.H."/>
            <person name="Johannesson H."/>
        </authorList>
    </citation>
    <scope>NUCLEOTIDE SEQUENCE</scope>
    <source>
        <strain evidence="2">CBS 232.78</strain>
    </source>
</reference>
<dbReference type="InterPro" id="IPR038595">
    <property type="entry name" value="LOR_sf"/>
</dbReference>
<name>A0AAE0K4G5_9PEZI</name>
<accession>A0AAE0K4G5</accession>